<keyword evidence="7" id="KW-0961">Cell wall biogenesis/degradation</keyword>
<dbReference type="PANTHER" id="PTHR31983">
    <property type="entry name" value="ENDO-1,3(4)-BETA-GLUCANASE 1"/>
    <property type="match status" value="1"/>
</dbReference>
<evidence type="ECO:0000256" key="2">
    <source>
        <dbReference type="ARBA" id="ARBA00010730"/>
    </source>
</evidence>
<dbReference type="GO" id="GO:0071555">
    <property type="term" value="P:cell wall organization"/>
    <property type="evidence" value="ECO:0007669"/>
    <property type="project" value="UniProtKB-KW"/>
</dbReference>
<evidence type="ECO:0000256" key="4">
    <source>
        <dbReference type="ARBA" id="ARBA00022801"/>
    </source>
</evidence>
<dbReference type="GO" id="GO:0000272">
    <property type="term" value="P:polysaccharide catabolic process"/>
    <property type="evidence" value="ECO:0007669"/>
    <property type="project" value="UniProtKB-KW"/>
</dbReference>
<dbReference type="InterPro" id="IPR040451">
    <property type="entry name" value="GH81_N"/>
</dbReference>
<evidence type="ECO:0000256" key="3">
    <source>
        <dbReference type="ARBA" id="ARBA00012780"/>
    </source>
</evidence>
<comment type="similarity">
    <text evidence="2">Belongs to the glycosyl hydrolase 81 family.</text>
</comment>
<comment type="caution">
    <text evidence="11">The sequence shown here is derived from an EMBL/GenBank/DDBJ whole genome shotgun (WGS) entry which is preliminary data.</text>
</comment>
<dbReference type="GO" id="GO:0052861">
    <property type="term" value="F:endo-1,3(4)-beta-glucanase activity"/>
    <property type="evidence" value="ECO:0007669"/>
    <property type="project" value="InterPro"/>
</dbReference>
<feature type="domain" description="Glycosyl hydrolase family 81 N-terminal" evidence="9">
    <location>
        <begin position="32"/>
        <end position="306"/>
    </location>
</feature>
<name>A0AAD7Q760_QUISA</name>
<dbReference type="InterPro" id="IPR005200">
    <property type="entry name" value="Endo-beta-glucanase"/>
</dbReference>
<dbReference type="AlphaFoldDB" id="A0AAD7Q760"/>
<protein>
    <recommendedName>
        <fullName evidence="3">glucan endo-1,3-beta-D-glucosidase</fullName>
        <ecNumber evidence="3">3.2.1.39</ecNumber>
    </recommendedName>
</protein>
<reference evidence="11" key="1">
    <citation type="journal article" date="2023" name="Science">
        <title>Elucidation of the pathway for biosynthesis of saponin adjuvants from the soapbark tree.</title>
        <authorList>
            <person name="Reed J."/>
            <person name="Orme A."/>
            <person name="El-Demerdash A."/>
            <person name="Owen C."/>
            <person name="Martin L.B.B."/>
            <person name="Misra R.C."/>
            <person name="Kikuchi S."/>
            <person name="Rejzek M."/>
            <person name="Martin A.C."/>
            <person name="Harkess A."/>
            <person name="Leebens-Mack J."/>
            <person name="Louveau T."/>
            <person name="Stephenson M.J."/>
            <person name="Osbourn A."/>
        </authorList>
    </citation>
    <scope>NUCLEOTIDE SEQUENCE</scope>
    <source>
        <strain evidence="11">S10</strain>
    </source>
</reference>
<evidence type="ECO:0000313" key="12">
    <source>
        <dbReference type="Proteomes" id="UP001163823"/>
    </source>
</evidence>
<dbReference type="EC" id="3.2.1.39" evidence="3"/>
<evidence type="ECO:0000256" key="6">
    <source>
        <dbReference type="ARBA" id="ARBA00023295"/>
    </source>
</evidence>
<keyword evidence="4" id="KW-0378">Hydrolase</keyword>
<keyword evidence="5" id="KW-0119">Carbohydrate metabolism</keyword>
<dbReference type="Pfam" id="PF03639">
    <property type="entry name" value="Glyco_hydro_81"/>
    <property type="match status" value="1"/>
</dbReference>
<dbReference type="Gene3D" id="2.70.98.30">
    <property type="entry name" value="Golgi alpha-mannosidase II, domain 4"/>
    <property type="match status" value="1"/>
</dbReference>
<accession>A0AAD7Q760</accession>
<comment type="catalytic activity">
    <reaction evidence="1">
        <text>Hydrolysis of (1-&gt;3)-beta-D-glucosidic linkages in (1-&gt;3)-beta-D-glucans.</text>
        <dbReference type="EC" id="3.2.1.39"/>
    </reaction>
</comment>
<evidence type="ECO:0000256" key="7">
    <source>
        <dbReference type="ARBA" id="ARBA00023316"/>
    </source>
</evidence>
<dbReference type="PROSITE" id="PS52008">
    <property type="entry name" value="GH81"/>
    <property type="match status" value="1"/>
</dbReference>
<dbReference type="EMBL" id="JARAOO010000003">
    <property type="protein sequence ID" value="KAJ7975706.1"/>
    <property type="molecule type" value="Genomic_DNA"/>
</dbReference>
<proteinExistence type="inferred from homology"/>
<dbReference type="PANTHER" id="PTHR31983:SF12">
    <property type="entry name" value="GLUCAN ENDO-1,3-BETA-D-GLUCOSIDASE"/>
    <property type="match status" value="1"/>
</dbReference>
<keyword evidence="12" id="KW-1185">Reference proteome</keyword>
<evidence type="ECO:0000259" key="9">
    <source>
        <dbReference type="Pfam" id="PF03639"/>
    </source>
</evidence>
<keyword evidence="8" id="KW-0624">Polysaccharide degradation</keyword>
<evidence type="ECO:0000313" key="11">
    <source>
        <dbReference type="EMBL" id="KAJ7975706.1"/>
    </source>
</evidence>
<dbReference type="InterPro" id="IPR040720">
    <property type="entry name" value="GH81_C"/>
</dbReference>
<evidence type="ECO:0000256" key="5">
    <source>
        <dbReference type="ARBA" id="ARBA00023277"/>
    </source>
</evidence>
<dbReference type="KEGG" id="qsa:O6P43_005589"/>
<organism evidence="11 12">
    <name type="scientific">Quillaja saponaria</name>
    <name type="common">Soap bark tree</name>
    <dbReference type="NCBI Taxonomy" id="32244"/>
    <lineage>
        <taxon>Eukaryota</taxon>
        <taxon>Viridiplantae</taxon>
        <taxon>Streptophyta</taxon>
        <taxon>Embryophyta</taxon>
        <taxon>Tracheophyta</taxon>
        <taxon>Spermatophyta</taxon>
        <taxon>Magnoliopsida</taxon>
        <taxon>eudicotyledons</taxon>
        <taxon>Gunneridae</taxon>
        <taxon>Pentapetalae</taxon>
        <taxon>rosids</taxon>
        <taxon>fabids</taxon>
        <taxon>Fabales</taxon>
        <taxon>Quillajaceae</taxon>
        <taxon>Quillaja</taxon>
    </lineage>
</organism>
<evidence type="ECO:0000256" key="8">
    <source>
        <dbReference type="ARBA" id="ARBA00023326"/>
    </source>
</evidence>
<dbReference type="Proteomes" id="UP001163823">
    <property type="component" value="Chromosome 3"/>
</dbReference>
<sequence>MSLIPPPTTPFLFPQAHSTVLPDPSNFFSQNLLSNPLPTNTFFQNFVLENGDRPEYIHPYLVKSSNSSLAVSFPALFFNASLIFQIFNPDLTISASKKTGLESQNRTHKISDFSDLSVTLDIPSSNLRFFLVRGSPFLTAAVNGDTELSIVTNTKILKLSTKNSLTKYKISLKNGQTWLMYTSNPIKLKQTQNSIVTSSGFSGIIRIAILPDSDPKYEAILDRFSSCYPISGNAIFKKETFSLEYKWIKKGRGDLLMLAHPLHLQLFSKDYDTTVLKDFKYKSIDGDLVGVVGDSWVLKTDPIPVTWNSIGGIEEESFAEIISALSKDVEALNSIAIMNTTSSYFYGKLVGRAARLALIAEEVHFLEVIPAIRKFLKETIEPWLDGTFSGNGFLYDRKWGGLITKKGSNDSAADFGFGIFNDHHFHLGYYIYGIAVLTKIDPAWGRKYKPQAYSLVTDFMNLGNRSNSNYPRLRCFDLYKLHSWAAGLTEFENGRNQESSSEAVNGYYSAALMGLAYGDTNLVALGSTLTALEIRAAQTWWHVKEENDIYEEEGFTRNNRVVGILWANMRDSKLFFATAECRECRLGIQVLPLSPITEVVYSDVDFAKELVKWTLPLKKNDVEESWKGFIYALQGLNDQKGALNNIRKLKGFDDGNSLTNLLWWIHSRGGE</sequence>
<dbReference type="GO" id="GO:0042973">
    <property type="term" value="F:glucan endo-1,3-beta-D-glucosidase activity"/>
    <property type="evidence" value="ECO:0007669"/>
    <property type="project" value="UniProtKB-EC"/>
</dbReference>
<evidence type="ECO:0000256" key="1">
    <source>
        <dbReference type="ARBA" id="ARBA00000382"/>
    </source>
</evidence>
<keyword evidence="6" id="KW-0326">Glycosidase</keyword>
<evidence type="ECO:0000259" key="10">
    <source>
        <dbReference type="Pfam" id="PF17652"/>
    </source>
</evidence>
<dbReference type="Pfam" id="PF17652">
    <property type="entry name" value="Glyco_hydro81C"/>
    <property type="match status" value="1"/>
</dbReference>
<feature type="domain" description="Glycosyl hydrolase family 81 C-terminal" evidence="10">
    <location>
        <begin position="313"/>
        <end position="665"/>
    </location>
</feature>
<gene>
    <name evidence="11" type="ORF">O6P43_005589</name>
</gene>